<comment type="caution">
    <text evidence="2">The sequence shown here is derived from an EMBL/GenBank/DDBJ whole genome shotgun (WGS) entry which is preliminary data.</text>
</comment>
<feature type="compositionally biased region" description="Basic and acidic residues" evidence="1">
    <location>
        <begin position="359"/>
        <end position="368"/>
    </location>
</feature>
<feature type="compositionally biased region" description="Polar residues" evidence="1">
    <location>
        <begin position="287"/>
        <end position="310"/>
    </location>
</feature>
<feature type="compositionally biased region" description="Low complexity" evidence="1">
    <location>
        <begin position="369"/>
        <end position="379"/>
    </location>
</feature>
<reference evidence="2" key="1">
    <citation type="submission" date="2021-02" db="EMBL/GenBank/DDBJ databases">
        <authorList>
            <person name="Dougan E. K."/>
            <person name="Rhodes N."/>
            <person name="Thang M."/>
            <person name="Chan C."/>
        </authorList>
    </citation>
    <scope>NUCLEOTIDE SEQUENCE</scope>
</reference>
<proteinExistence type="predicted"/>
<feature type="compositionally biased region" description="Basic and acidic residues" evidence="1">
    <location>
        <begin position="380"/>
        <end position="394"/>
    </location>
</feature>
<sequence length="611" mass="67316">MPANEDYGSYFHTISSAIQDDERRRGRGNKRGGDDVNPSDMKAGLPTIIAGNVPTGGRSVPIGLSDLAGTFDAAKQNRGGTFLPTVMTGRQDQSSEMSSGWRALDHNSDAMAQVQRSVSLQQRFSAGFAEPSQFQDSPVITGRRNGGFHDFSSCAARAPRHGCESANMASTWRDLSSSAATHSESTTTHLRRSAGSLPHLATLRDCGMDSDVLAPIRHAACDLLAAASELTRLQFQEIQLWDRPGGPLQAELPKVQNQHSLKQGSELLIQRLPWEISDPCHHQQVTISPHASSSVRNSPSTAQRAGNKWQTIGGWNLNNQLERSSEQQTQRQDSGPWEHTQQQQHRKYSQYQGQQQQQEKQDRQEQQEQHAQPDQQMQHEQQEKHEEQRLENQRVKHLQQEQQFRPQQQHQKPRELDSDQQKQLCQQHQLDQLHVHEEVGVIYPESSQTTPSGPRTRPENQSPAPRSPFPGLGPPSPRALEEAVRLIGIQIQAASAAANKLYAVSSVPEATKVPASVGSVPWTSPEAAAVPSSGCDGIARALSETTPLAEPAAQPRLTRKEAGGSPDIGRGAGVAVGQRHWPCERSEWHDEADRQLFPSFATLGQTQAPLQ</sequence>
<evidence type="ECO:0000313" key="3">
    <source>
        <dbReference type="Proteomes" id="UP000654075"/>
    </source>
</evidence>
<feature type="compositionally biased region" description="Polar residues" evidence="1">
    <location>
        <begin position="445"/>
        <end position="464"/>
    </location>
</feature>
<feature type="compositionally biased region" description="Low complexity" evidence="1">
    <location>
        <begin position="400"/>
        <end position="410"/>
    </location>
</feature>
<keyword evidence="3" id="KW-1185">Reference proteome</keyword>
<feature type="compositionally biased region" description="Polar residues" evidence="1">
    <location>
        <begin position="316"/>
        <end position="333"/>
    </location>
</feature>
<evidence type="ECO:0000256" key="1">
    <source>
        <dbReference type="SAM" id="MobiDB-lite"/>
    </source>
</evidence>
<feature type="compositionally biased region" description="Low complexity" evidence="1">
    <location>
        <begin position="349"/>
        <end position="358"/>
    </location>
</feature>
<feature type="compositionally biased region" description="Pro residues" evidence="1">
    <location>
        <begin position="465"/>
        <end position="477"/>
    </location>
</feature>
<dbReference type="AlphaFoldDB" id="A0A813HEB4"/>
<dbReference type="Proteomes" id="UP000654075">
    <property type="component" value="Unassembled WGS sequence"/>
</dbReference>
<gene>
    <name evidence="2" type="ORF">PGLA1383_LOCUS51725</name>
</gene>
<dbReference type="EMBL" id="CAJNNV010031439">
    <property type="protein sequence ID" value="CAE8636223.1"/>
    <property type="molecule type" value="Genomic_DNA"/>
</dbReference>
<feature type="region of interest" description="Disordered" evidence="1">
    <location>
        <begin position="444"/>
        <end position="478"/>
    </location>
</feature>
<protein>
    <submittedName>
        <fullName evidence="2">Uncharacterized protein</fullName>
    </submittedName>
</protein>
<accession>A0A813HEB4</accession>
<evidence type="ECO:0000313" key="2">
    <source>
        <dbReference type="EMBL" id="CAE8636223.1"/>
    </source>
</evidence>
<name>A0A813HEB4_POLGL</name>
<feature type="region of interest" description="Disordered" evidence="1">
    <location>
        <begin position="287"/>
        <end position="424"/>
    </location>
</feature>
<feature type="region of interest" description="Disordered" evidence="1">
    <location>
        <begin position="549"/>
        <end position="577"/>
    </location>
</feature>
<feature type="region of interest" description="Disordered" evidence="1">
    <location>
        <begin position="1"/>
        <end position="45"/>
    </location>
</feature>
<organism evidence="2 3">
    <name type="scientific">Polarella glacialis</name>
    <name type="common">Dinoflagellate</name>
    <dbReference type="NCBI Taxonomy" id="89957"/>
    <lineage>
        <taxon>Eukaryota</taxon>
        <taxon>Sar</taxon>
        <taxon>Alveolata</taxon>
        <taxon>Dinophyceae</taxon>
        <taxon>Suessiales</taxon>
        <taxon>Suessiaceae</taxon>
        <taxon>Polarella</taxon>
    </lineage>
</organism>